<comment type="caution">
    <text evidence="5">The sequence shown here is derived from an EMBL/GenBank/DDBJ whole genome shotgun (WGS) entry which is preliminary data.</text>
</comment>
<dbReference type="Gene3D" id="3.20.20.60">
    <property type="entry name" value="Phosphoenolpyruvate-binding domains"/>
    <property type="match status" value="1"/>
</dbReference>
<dbReference type="GO" id="GO:0004451">
    <property type="term" value="F:isocitrate lyase activity"/>
    <property type="evidence" value="ECO:0007669"/>
    <property type="project" value="InterPro"/>
</dbReference>
<dbReference type="GO" id="GO:0046421">
    <property type="term" value="F:methylisocitrate lyase activity"/>
    <property type="evidence" value="ECO:0007669"/>
    <property type="project" value="UniProtKB-EC"/>
</dbReference>
<comment type="catalytic activity">
    <reaction evidence="1">
        <text>(2S,3R)-3-hydroxybutane-1,2,3-tricarboxylate = pyruvate + succinate</text>
        <dbReference type="Rhea" id="RHEA:16809"/>
        <dbReference type="ChEBI" id="CHEBI:15361"/>
        <dbReference type="ChEBI" id="CHEBI:30031"/>
        <dbReference type="ChEBI" id="CHEBI:57429"/>
        <dbReference type="EC" id="4.1.3.30"/>
    </reaction>
</comment>
<gene>
    <name evidence="5" type="ORF">L210DRAFT_3656561</name>
</gene>
<dbReference type="Pfam" id="PF00463">
    <property type="entry name" value="ICL"/>
    <property type="match status" value="1"/>
</dbReference>
<reference evidence="5" key="2">
    <citation type="journal article" date="2020" name="Nat. Commun.">
        <title>Large-scale genome sequencing of mycorrhizal fungi provides insights into the early evolution of symbiotic traits.</title>
        <authorList>
            <person name="Miyauchi S."/>
            <person name="Kiss E."/>
            <person name="Kuo A."/>
            <person name="Drula E."/>
            <person name="Kohler A."/>
            <person name="Sanchez-Garcia M."/>
            <person name="Morin E."/>
            <person name="Andreopoulos B."/>
            <person name="Barry K.W."/>
            <person name="Bonito G."/>
            <person name="Buee M."/>
            <person name="Carver A."/>
            <person name="Chen C."/>
            <person name="Cichocki N."/>
            <person name="Clum A."/>
            <person name="Culley D."/>
            <person name="Crous P.W."/>
            <person name="Fauchery L."/>
            <person name="Girlanda M."/>
            <person name="Hayes R.D."/>
            <person name="Keri Z."/>
            <person name="LaButti K."/>
            <person name="Lipzen A."/>
            <person name="Lombard V."/>
            <person name="Magnuson J."/>
            <person name="Maillard F."/>
            <person name="Murat C."/>
            <person name="Nolan M."/>
            <person name="Ohm R.A."/>
            <person name="Pangilinan J."/>
            <person name="Pereira M.F."/>
            <person name="Perotto S."/>
            <person name="Peter M."/>
            <person name="Pfister S."/>
            <person name="Riley R."/>
            <person name="Sitrit Y."/>
            <person name="Stielow J.B."/>
            <person name="Szollosi G."/>
            <person name="Zifcakova L."/>
            <person name="Stursova M."/>
            <person name="Spatafora J.W."/>
            <person name="Tedersoo L."/>
            <person name="Vaario L.M."/>
            <person name="Yamada A."/>
            <person name="Yan M."/>
            <person name="Wang P."/>
            <person name="Xu J."/>
            <person name="Bruns T."/>
            <person name="Baldrian P."/>
            <person name="Vilgalys R."/>
            <person name="Dunand C."/>
            <person name="Henrissat B."/>
            <person name="Grigoriev I.V."/>
            <person name="Hibbett D."/>
            <person name="Nagy L.G."/>
            <person name="Martin F.M."/>
        </authorList>
    </citation>
    <scope>NUCLEOTIDE SEQUENCE</scope>
    <source>
        <strain evidence="5">BED1</strain>
    </source>
</reference>
<organism evidence="5 6">
    <name type="scientific">Boletus edulis BED1</name>
    <dbReference type="NCBI Taxonomy" id="1328754"/>
    <lineage>
        <taxon>Eukaryota</taxon>
        <taxon>Fungi</taxon>
        <taxon>Dikarya</taxon>
        <taxon>Basidiomycota</taxon>
        <taxon>Agaricomycotina</taxon>
        <taxon>Agaricomycetes</taxon>
        <taxon>Agaricomycetidae</taxon>
        <taxon>Boletales</taxon>
        <taxon>Boletineae</taxon>
        <taxon>Boletaceae</taxon>
        <taxon>Boletoideae</taxon>
        <taxon>Boletus</taxon>
    </lineage>
</organism>
<evidence type="ECO:0000256" key="4">
    <source>
        <dbReference type="ARBA" id="ARBA00023239"/>
    </source>
</evidence>
<evidence type="ECO:0000313" key="5">
    <source>
        <dbReference type="EMBL" id="KAF8416463.1"/>
    </source>
</evidence>
<proteinExistence type="inferred from homology"/>
<sequence>MHIHLTAYSRFYWQSSSTASNTHEPGPDLADYLSNTASNGVGRLFMAQLFHDCKQRKARLRMSELTATPYIDYLRRPLIADADTGHGSLTAVMKLALKCLIKTVTGGISSTAAMGKAIQGESMIRWGCRR</sequence>
<evidence type="ECO:0000256" key="2">
    <source>
        <dbReference type="ARBA" id="ARBA00005704"/>
    </source>
</evidence>
<keyword evidence="6" id="KW-1185">Reference proteome</keyword>
<comment type="similarity">
    <text evidence="2">Belongs to the isocitrate lyase/PEP mutase superfamily. Isocitrate lyase family.</text>
</comment>
<dbReference type="InterPro" id="IPR006254">
    <property type="entry name" value="Isocitrate_lyase"/>
</dbReference>
<evidence type="ECO:0000313" key="6">
    <source>
        <dbReference type="Proteomes" id="UP001194468"/>
    </source>
</evidence>
<dbReference type="PANTHER" id="PTHR21631">
    <property type="entry name" value="ISOCITRATE LYASE/MALATE SYNTHASE"/>
    <property type="match status" value="1"/>
</dbReference>
<dbReference type="GO" id="GO:0019752">
    <property type="term" value="P:carboxylic acid metabolic process"/>
    <property type="evidence" value="ECO:0007669"/>
    <property type="project" value="InterPro"/>
</dbReference>
<dbReference type="PANTHER" id="PTHR21631:SF3">
    <property type="entry name" value="BIFUNCTIONAL GLYOXYLATE CYCLE PROTEIN"/>
    <property type="match status" value="1"/>
</dbReference>
<protein>
    <recommendedName>
        <fullName evidence="3">methylisocitrate lyase</fullName>
        <ecNumber evidence="3">4.1.3.30</ecNumber>
    </recommendedName>
</protein>
<dbReference type="AlphaFoldDB" id="A0AAD4BBC3"/>
<dbReference type="EC" id="4.1.3.30" evidence="3"/>
<dbReference type="EMBL" id="WHUW01000255">
    <property type="protein sequence ID" value="KAF8416463.1"/>
    <property type="molecule type" value="Genomic_DNA"/>
</dbReference>
<accession>A0AAD4BBC3</accession>
<name>A0AAD4BBC3_BOLED</name>
<dbReference type="Proteomes" id="UP001194468">
    <property type="component" value="Unassembled WGS sequence"/>
</dbReference>
<evidence type="ECO:0000256" key="3">
    <source>
        <dbReference type="ARBA" id="ARBA00012260"/>
    </source>
</evidence>
<reference evidence="5" key="1">
    <citation type="submission" date="2019-10" db="EMBL/GenBank/DDBJ databases">
        <authorList>
            <consortium name="DOE Joint Genome Institute"/>
            <person name="Kuo A."/>
            <person name="Miyauchi S."/>
            <person name="Kiss E."/>
            <person name="Drula E."/>
            <person name="Kohler A."/>
            <person name="Sanchez-Garcia M."/>
            <person name="Andreopoulos B."/>
            <person name="Barry K.W."/>
            <person name="Bonito G."/>
            <person name="Buee M."/>
            <person name="Carver A."/>
            <person name="Chen C."/>
            <person name="Cichocki N."/>
            <person name="Clum A."/>
            <person name="Culley D."/>
            <person name="Crous P.W."/>
            <person name="Fauchery L."/>
            <person name="Girlanda M."/>
            <person name="Hayes R."/>
            <person name="Keri Z."/>
            <person name="LaButti K."/>
            <person name="Lipzen A."/>
            <person name="Lombard V."/>
            <person name="Magnuson J."/>
            <person name="Maillard F."/>
            <person name="Morin E."/>
            <person name="Murat C."/>
            <person name="Nolan M."/>
            <person name="Ohm R."/>
            <person name="Pangilinan J."/>
            <person name="Pereira M."/>
            <person name="Perotto S."/>
            <person name="Peter M."/>
            <person name="Riley R."/>
            <person name="Sitrit Y."/>
            <person name="Stielow B."/>
            <person name="Szollosi G."/>
            <person name="Zifcakova L."/>
            <person name="Stursova M."/>
            <person name="Spatafora J.W."/>
            <person name="Tedersoo L."/>
            <person name="Vaario L.-M."/>
            <person name="Yamada A."/>
            <person name="Yan M."/>
            <person name="Wang P."/>
            <person name="Xu J."/>
            <person name="Bruns T."/>
            <person name="Baldrian P."/>
            <person name="Vilgalys R."/>
            <person name="Henrissat B."/>
            <person name="Grigoriev I.V."/>
            <person name="Hibbett D."/>
            <person name="Nagy L.G."/>
            <person name="Martin F.M."/>
        </authorList>
    </citation>
    <scope>NUCLEOTIDE SEQUENCE</scope>
    <source>
        <strain evidence="5">BED1</strain>
    </source>
</reference>
<keyword evidence="4 5" id="KW-0456">Lyase</keyword>
<evidence type="ECO:0000256" key="1">
    <source>
        <dbReference type="ARBA" id="ARBA00001050"/>
    </source>
</evidence>
<dbReference type="InterPro" id="IPR040442">
    <property type="entry name" value="Pyrv_kinase-like_dom_sf"/>
</dbReference>
<dbReference type="InterPro" id="IPR015813">
    <property type="entry name" value="Pyrv/PenolPyrv_kinase-like_dom"/>
</dbReference>
<dbReference type="SUPFAM" id="SSF51621">
    <property type="entry name" value="Phosphoenolpyruvate/pyruvate domain"/>
    <property type="match status" value="1"/>
</dbReference>